<feature type="binding site" evidence="2">
    <location>
        <position position="218"/>
    </location>
    <ligand>
        <name>Mg(2+)</name>
        <dbReference type="ChEBI" id="CHEBI:18420"/>
    </ligand>
</feature>
<dbReference type="InterPro" id="IPR036424">
    <property type="entry name" value="UPP_synth-like_sf"/>
</dbReference>
<dbReference type="NCBIfam" id="NF011405">
    <property type="entry name" value="PRK14830.1"/>
    <property type="match status" value="1"/>
</dbReference>
<dbReference type="eggNOG" id="COG0020">
    <property type="taxonomic scope" value="Bacteria"/>
</dbReference>
<dbReference type="KEGG" id="mro:MROS_1885"/>
<comment type="function">
    <text evidence="2">Catalyzes the condensation of isopentenyl diphosphate (IPP) with allylic pyrophosphates generating different type of terpenoids.</text>
</comment>
<keyword evidence="4" id="KW-1185">Reference proteome</keyword>
<feature type="binding site" evidence="2">
    <location>
        <position position="80"/>
    </location>
    <ligand>
        <name>substrate</name>
    </ligand>
</feature>
<feature type="active site" evidence="2">
    <location>
        <position position="31"/>
    </location>
</feature>
<feature type="binding site" evidence="2">
    <location>
        <position position="31"/>
    </location>
    <ligand>
        <name>Mg(2+)</name>
        <dbReference type="ChEBI" id="CHEBI:18420"/>
    </ligand>
</feature>
<organism evidence="3 4">
    <name type="scientific">Melioribacter roseus (strain DSM 23840 / JCM 17771 / VKM B-2668 / P3M-2)</name>
    <dbReference type="NCBI Taxonomy" id="1191523"/>
    <lineage>
        <taxon>Bacteria</taxon>
        <taxon>Pseudomonadati</taxon>
        <taxon>Ignavibacteriota</taxon>
        <taxon>Ignavibacteria</taxon>
        <taxon>Ignavibacteriales</taxon>
        <taxon>Melioribacteraceae</taxon>
        <taxon>Melioribacter</taxon>
    </lineage>
</organism>
<evidence type="ECO:0000256" key="1">
    <source>
        <dbReference type="ARBA" id="ARBA00022679"/>
    </source>
</evidence>
<dbReference type="Proteomes" id="UP000009011">
    <property type="component" value="Chromosome"/>
</dbReference>
<dbReference type="InterPro" id="IPR001441">
    <property type="entry name" value="UPP_synth-like"/>
</dbReference>
<dbReference type="CDD" id="cd00475">
    <property type="entry name" value="Cis_IPPS"/>
    <property type="match status" value="1"/>
</dbReference>
<gene>
    <name evidence="3" type="ordered locus">MROS_1885</name>
</gene>
<dbReference type="Gene3D" id="3.40.1180.10">
    <property type="entry name" value="Decaprenyl diphosphate synthase-like"/>
    <property type="match status" value="1"/>
</dbReference>
<dbReference type="RefSeq" id="WP_014856550.1">
    <property type="nucleotide sequence ID" value="NC_018178.1"/>
</dbReference>
<evidence type="ECO:0000313" key="4">
    <source>
        <dbReference type="Proteomes" id="UP000009011"/>
    </source>
</evidence>
<dbReference type="SUPFAM" id="SSF64005">
    <property type="entry name" value="Undecaprenyl diphosphate synthase"/>
    <property type="match status" value="1"/>
</dbReference>
<feature type="binding site" evidence="2">
    <location>
        <position position="36"/>
    </location>
    <ligand>
        <name>substrate</name>
    </ligand>
</feature>
<feature type="binding site" evidence="2">
    <location>
        <position position="199"/>
    </location>
    <ligand>
        <name>substrate</name>
    </ligand>
</feature>
<keyword evidence="1 2" id="KW-0808">Transferase</keyword>
<dbReference type="HAMAP" id="MF_01139">
    <property type="entry name" value="ISPT"/>
    <property type="match status" value="1"/>
</dbReference>
<dbReference type="AlphaFoldDB" id="I7A1L9"/>
<dbReference type="EC" id="2.5.1.-" evidence="2"/>
<dbReference type="STRING" id="1191523.MROS_1885"/>
<proteinExistence type="inferred from homology"/>
<accession>I7A1L9</accession>
<dbReference type="Pfam" id="PF01255">
    <property type="entry name" value="Prenyltransf"/>
    <property type="match status" value="1"/>
</dbReference>
<dbReference type="FunFam" id="3.40.1180.10:FF:000001">
    <property type="entry name" value="(2E,6E)-farnesyl-diphosphate-specific ditrans,polycis-undecaprenyl-diphosphate synthase"/>
    <property type="match status" value="1"/>
</dbReference>
<feature type="active site" description="Proton acceptor" evidence="2">
    <location>
        <position position="79"/>
    </location>
</feature>
<comment type="cofactor">
    <cofactor evidence="2">
        <name>Mg(2+)</name>
        <dbReference type="ChEBI" id="CHEBI:18420"/>
    </cofactor>
    <text evidence="2">Binds 2 magnesium ions per subunit.</text>
</comment>
<dbReference type="OrthoDB" id="4191603at2"/>
<dbReference type="GO" id="GO:0016094">
    <property type="term" value="P:polyprenol biosynthetic process"/>
    <property type="evidence" value="ECO:0007669"/>
    <property type="project" value="TreeGrafter"/>
</dbReference>
<keyword evidence="2" id="KW-0460">Magnesium</keyword>
<reference evidence="3 4" key="1">
    <citation type="journal article" date="2013" name="PLoS ONE">
        <title>Genomic analysis of Melioribacter roseus, facultatively anaerobic organotrophic bacterium representing a novel deep lineage within Bacteriodetes/Chlorobi group.</title>
        <authorList>
            <person name="Kadnikov V.V."/>
            <person name="Mardanov A.V."/>
            <person name="Podosokorskaya O.A."/>
            <person name="Gavrilov S.N."/>
            <person name="Kublanov I.V."/>
            <person name="Beletsky A.V."/>
            <person name="Bonch-Osmolovskaya E.A."/>
            <person name="Ravin N.V."/>
        </authorList>
    </citation>
    <scope>NUCLEOTIDE SEQUENCE [LARGE SCALE GENOMIC DNA]</scope>
    <source>
        <strain evidence="4">JCM 17771 / P3M-2</strain>
    </source>
</reference>
<name>I7A1L9_MELRP</name>
<dbReference type="HOGENOM" id="CLU_038505_1_1_10"/>
<feature type="binding site" evidence="2">
    <location>
        <position position="48"/>
    </location>
    <ligand>
        <name>substrate</name>
    </ligand>
</feature>
<dbReference type="NCBIfam" id="TIGR00055">
    <property type="entry name" value="uppS"/>
    <property type="match status" value="1"/>
</dbReference>
<protein>
    <recommendedName>
        <fullName evidence="2">Isoprenyl transferase</fullName>
        <ecNumber evidence="2">2.5.1.-</ecNumber>
    </recommendedName>
</protein>
<feature type="binding site" evidence="2">
    <location>
        <begin position="76"/>
        <end position="78"/>
    </location>
    <ligand>
        <name>substrate</name>
    </ligand>
</feature>
<evidence type="ECO:0000256" key="2">
    <source>
        <dbReference type="HAMAP-Rule" id="MF_01139"/>
    </source>
</evidence>
<comment type="similarity">
    <text evidence="2">Belongs to the UPP synthase family.</text>
</comment>
<dbReference type="GO" id="GO:0045547">
    <property type="term" value="F:ditrans,polycis-polyprenyl diphosphate synthase [(2E,6E)-farnesyl diphosphate specific] activity"/>
    <property type="evidence" value="ECO:0007669"/>
    <property type="project" value="TreeGrafter"/>
</dbReference>
<sequence>MRKKLTNKELQAIEEVKSKGNIPRHIAIIMDGNGRWAKKRNLPRVAGHRKGVEIVRLVVEACVALGVDVLTLYTFSTENWRRPKDEVSTLMRLIVKSLQTETDELNQNNIRLTTIGNKDILPDIVRNELDNAIAKTAGNTKMTLNLALSYSGRWELVQAIKTIIEQVENGKVDKNELDEKLVSDYLNTAGLPDPDLLIRSGGEFRISNFLLWQIAYSEIFISKVLWPDFRCRHLLEAITDYQSRERRFGMVSEQIKNNGLFNINRNNNGDNKKIIEA</sequence>
<dbReference type="PATRIC" id="fig|1191523.3.peg.1996"/>
<dbReference type="PANTHER" id="PTHR10291:SF0">
    <property type="entry name" value="DEHYDRODOLICHYL DIPHOSPHATE SYNTHASE 2"/>
    <property type="match status" value="1"/>
</dbReference>
<dbReference type="EMBL" id="CP003557">
    <property type="protein sequence ID" value="AFN75118.1"/>
    <property type="molecule type" value="Genomic_DNA"/>
</dbReference>
<dbReference type="InterPro" id="IPR018520">
    <property type="entry name" value="UPP_synth-like_CS"/>
</dbReference>
<feature type="binding site" evidence="2">
    <location>
        <begin position="32"/>
        <end position="35"/>
    </location>
    <ligand>
        <name>substrate</name>
    </ligand>
</feature>
<feature type="binding site" evidence="2">
    <location>
        <position position="44"/>
    </location>
    <ligand>
        <name>substrate</name>
    </ligand>
</feature>
<feature type="binding site" evidence="2">
    <location>
        <position position="82"/>
    </location>
    <ligand>
        <name>substrate</name>
    </ligand>
</feature>
<dbReference type="PROSITE" id="PS01066">
    <property type="entry name" value="UPP_SYNTHASE"/>
    <property type="match status" value="1"/>
</dbReference>
<feature type="binding site" evidence="2">
    <location>
        <begin position="205"/>
        <end position="207"/>
    </location>
    <ligand>
        <name>substrate</name>
    </ligand>
</feature>
<evidence type="ECO:0000313" key="3">
    <source>
        <dbReference type="EMBL" id="AFN75118.1"/>
    </source>
</evidence>
<keyword evidence="2" id="KW-0479">Metal-binding</keyword>
<dbReference type="PANTHER" id="PTHR10291">
    <property type="entry name" value="DEHYDRODOLICHYL DIPHOSPHATE SYNTHASE FAMILY MEMBER"/>
    <property type="match status" value="1"/>
</dbReference>
<dbReference type="GO" id="GO:0000287">
    <property type="term" value="F:magnesium ion binding"/>
    <property type="evidence" value="ECO:0007669"/>
    <property type="project" value="UniProtKB-UniRule"/>
</dbReference>
<comment type="subunit">
    <text evidence="2">Homodimer.</text>
</comment>